<keyword evidence="3" id="KW-1185">Reference proteome</keyword>
<organism evidence="2 3">
    <name type="scientific">Paraburkholderia steynii</name>
    <dbReference type="NCBI Taxonomy" id="1245441"/>
    <lineage>
        <taxon>Bacteria</taxon>
        <taxon>Pseudomonadati</taxon>
        <taxon>Pseudomonadota</taxon>
        <taxon>Betaproteobacteria</taxon>
        <taxon>Burkholderiales</taxon>
        <taxon>Burkholderiaceae</taxon>
        <taxon>Paraburkholderia</taxon>
    </lineage>
</organism>
<reference evidence="2" key="1">
    <citation type="submission" date="2016-10" db="EMBL/GenBank/DDBJ databases">
        <authorList>
            <person name="Varghese N."/>
            <person name="Submissions S."/>
        </authorList>
    </citation>
    <scope>NUCLEOTIDE SEQUENCE [LARGE SCALE GENOMIC DNA]</scope>
    <source>
        <strain evidence="2">YR281</strain>
    </source>
</reference>
<protein>
    <submittedName>
        <fullName evidence="2">Phage P2 GpE</fullName>
    </submittedName>
</protein>
<dbReference type="Proteomes" id="UP000198900">
    <property type="component" value="Unassembled WGS sequence"/>
</dbReference>
<evidence type="ECO:0000313" key="3">
    <source>
        <dbReference type="Proteomes" id="UP000198900"/>
    </source>
</evidence>
<gene>
    <name evidence="2" type="ORF">SAMN04487926_13815</name>
</gene>
<dbReference type="Pfam" id="PF20546">
    <property type="entry name" value="DUF6760"/>
    <property type="match status" value="1"/>
</dbReference>
<evidence type="ECO:0000259" key="1">
    <source>
        <dbReference type="Pfam" id="PF20546"/>
    </source>
</evidence>
<dbReference type="InterPro" id="IPR046648">
    <property type="entry name" value="DUF6760"/>
</dbReference>
<dbReference type="AlphaFoldDB" id="A0A7Z7BH26"/>
<evidence type="ECO:0000313" key="2">
    <source>
        <dbReference type="EMBL" id="SDJ22272.1"/>
    </source>
</evidence>
<dbReference type="RefSeq" id="WP_091789276.1">
    <property type="nucleotide sequence ID" value="NZ_FNDI01000038.1"/>
</dbReference>
<accession>A0A7Z7BH26</accession>
<name>A0A7Z7BH26_9BURK</name>
<proteinExistence type="predicted"/>
<comment type="caution">
    <text evidence="2">The sequence shown here is derived from an EMBL/GenBank/DDBJ whole genome shotgun (WGS) entry which is preliminary data.</text>
</comment>
<sequence length="59" mass="7261">MRAYPVKSLYEEMAFIAYHFHWPHSDLMQMEHHERRRWCREISSINRVLEGTPSNPFEI</sequence>
<feature type="domain" description="DUF6760" evidence="1">
    <location>
        <begin position="6"/>
        <end position="52"/>
    </location>
</feature>
<dbReference type="EMBL" id="FNDI01000038">
    <property type="protein sequence ID" value="SDJ22272.1"/>
    <property type="molecule type" value="Genomic_DNA"/>
</dbReference>